<dbReference type="SUPFAM" id="SSF81901">
    <property type="entry name" value="HCP-like"/>
    <property type="match status" value="1"/>
</dbReference>
<dbReference type="SMART" id="SM00028">
    <property type="entry name" value="TPR"/>
    <property type="match status" value="2"/>
</dbReference>
<dbReference type="Gene3D" id="1.25.40.10">
    <property type="entry name" value="Tetratricopeptide repeat domain"/>
    <property type="match status" value="2"/>
</dbReference>
<comment type="caution">
    <text evidence="2">The sequence shown here is derived from an EMBL/GenBank/DDBJ whole genome shotgun (WGS) entry which is preliminary data.</text>
</comment>
<dbReference type="PROSITE" id="PS50005">
    <property type="entry name" value="TPR"/>
    <property type="match status" value="1"/>
</dbReference>
<sequence>MKQLPQRPWKISGLEAIDNLRKALLEADKYDKVKQLLKQTQLEPSGAVGTELSQNLWLLASKDWANVRLVLQRMANENPKEPLLSILLVKANLGCAKKGSYEEAVRWGRWAVQACEADGTPDWLNAQAHKALGAALSTTAAQGTLPQQDRVKHRREAMSILSRLADKSGEDALVLYNMALLHAESRQYTEALKNGRAALSVSEGLLAPAWALVALILSGRRELSAALEVLDGALSEVNEVYESMFVSIKSKLLIAAGAPHEGIAELAKLCGKLRQMRKTNSWHSDLQKEALMLQEAQLWGELALSYVNEGQQQDAEYCLDEMTSLAQWTPDSLYAEARIRQAAGDITTAIRKYETALAMNPDHALSCLHLGMLYWEQTEASVKTGTDASYELVTAHSMLSDAVRHRPDNHRGWYYLAWSAERKANRKMLRNSSRMQCRWLRRLLWRASASCQEYFEDGEHTGCGWLCGLHWPTAA</sequence>
<feature type="repeat" description="TPR" evidence="1">
    <location>
        <begin position="330"/>
        <end position="363"/>
    </location>
</feature>
<gene>
    <name evidence="2" type="ORF">OSTQU699_LOCUS1313</name>
</gene>
<dbReference type="InterPro" id="IPR043376">
    <property type="entry name" value="NPG1-like"/>
</dbReference>
<dbReference type="InterPro" id="IPR011990">
    <property type="entry name" value="TPR-like_helical_dom_sf"/>
</dbReference>
<dbReference type="InterPro" id="IPR019734">
    <property type="entry name" value="TPR_rpt"/>
</dbReference>
<evidence type="ECO:0000256" key="1">
    <source>
        <dbReference type="PROSITE-ProRule" id="PRU00339"/>
    </source>
</evidence>
<accession>A0A8S1INR6</accession>
<dbReference type="AlphaFoldDB" id="A0A8S1INR6"/>
<name>A0A8S1INR6_9CHLO</name>
<dbReference type="PANTHER" id="PTHR44102">
    <property type="entry name" value="PROTEIN NPG1"/>
    <property type="match status" value="1"/>
</dbReference>
<proteinExistence type="predicted"/>
<organism evidence="2 3">
    <name type="scientific">Ostreobium quekettii</name>
    <dbReference type="NCBI Taxonomy" id="121088"/>
    <lineage>
        <taxon>Eukaryota</taxon>
        <taxon>Viridiplantae</taxon>
        <taxon>Chlorophyta</taxon>
        <taxon>core chlorophytes</taxon>
        <taxon>Ulvophyceae</taxon>
        <taxon>TCBD clade</taxon>
        <taxon>Bryopsidales</taxon>
        <taxon>Ostreobineae</taxon>
        <taxon>Ostreobiaceae</taxon>
        <taxon>Ostreobium</taxon>
    </lineage>
</organism>
<dbReference type="PANTHER" id="PTHR44102:SF5">
    <property type="entry name" value="PROTEIN NPG1"/>
    <property type="match status" value="1"/>
</dbReference>
<dbReference type="EMBL" id="CAJHUC010000411">
    <property type="protein sequence ID" value="CAD7695952.1"/>
    <property type="molecule type" value="Genomic_DNA"/>
</dbReference>
<evidence type="ECO:0000313" key="3">
    <source>
        <dbReference type="Proteomes" id="UP000708148"/>
    </source>
</evidence>
<protein>
    <submittedName>
        <fullName evidence="2">Uncharacterized protein</fullName>
    </submittedName>
</protein>
<keyword evidence="1" id="KW-0802">TPR repeat</keyword>
<keyword evidence="3" id="KW-1185">Reference proteome</keyword>
<reference evidence="2" key="1">
    <citation type="submission" date="2020-12" db="EMBL/GenBank/DDBJ databases">
        <authorList>
            <person name="Iha C."/>
        </authorList>
    </citation>
    <scope>NUCLEOTIDE SEQUENCE</scope>
</reference>
<dbReference type="Proteomes" id="UP000708148">
    <property type="component" value="Unassembled WGS sequence"/>
</dbReference>
<dbReference type="OrthoDB" id="29013at2759"/>
<evidence type="ECO:0000313" key="2">
    <source>
        <dbReference type="EMBL" id="CAD7695952.1"/>
    </source>
</evidence>